<sequence>PSQSTQLDGQINNYSVALICGRELVRLLGASEPKLVLNFCLGIAAPPVPACRPTAADIYRGFANSGSSSSSSSWESFGCALLVFADSGIEALPLVARLVPKLLPRLRPTVADQRPPGVVLLASFAFLQQCTVTMVDLMVPYLAQLLPVTVRLMLSAAEAAARRLRSVLSSVAPRRPSRPAAACTAGLPQAADQQQQPWLAPRATRARLLRLIPADERSPPRRPTGWRRTIRTVLTRPARLLTSRPSCHDLLLGNVSSAAGTTDADGDSASTDDDGARAARTESEEEGEGAAQEGSEAKGRLVSVASAAACLAPRCHLPPAAIAAAESESGRAVGVGAGLLCDVGRAQHAEPPCLSSPRRARQARLGPSGSLSAGLLGPAWCRPVQTAGGSSSGLASDLLDSDQARLAAGRPSGRRRRPAERLLDCLAAYAQGSSEDEALLKPLRLLLDCLATFVIDSLAATPTGVPALLPSSPRTTAKRVERLASGCWPTSSSGPASRSSFKLPAKPPNSLVSFANSDSALSGMKDQLRALRL</sequence>
<feature type="region of interest" description="Disordered" evidence="1">
    <location>
        <begin position="486"/>
        <end position="505"/>
    </location>
</feature>
<proteinExistence type="predicted"/>
<accession>A0A1I8FKY8</accession>
<feature type="compositionally biased region" description="Low complexity" evidence="1">
    <location>
        <begin position="289"/>
        <end position="298"/>
    </location>
</feature>
<evidence type="ECO:0000313" key="2">
    <source>
        <dbReference type="Proteomes" id="UP000095280"/>
    </source>
</evidence>
<feature type="region of interest" description="Disordered" evidence="1">
    <location>
        <begin position="258"/>
        <end position="298"/>
    </location>
</feature>
<evidence type="ECO:0000256" key="1">
    <source>
        <dbReference type="SAM" id="MobiDB-lite"/>
    </source>
</evidence>
<organism evidence="2 3">
    <name type="scientific">Macrostomum lignano</name>
    <dbReference type="NCBI Taxonomy" id="282301"/>
    <lineage>
        <taxon>Eukaryota</taxon>
        <taxon>Metazoa</taxon>
        <taxon>Spiralia</taxon>
        <taxon>Lophotrochozoa</taxon>
        <taxon>Platyhelminthes</taxon>
        <taxon>Rhabditophora</taxon>
        <taxon>Macrostomorpha</taxon>
        <taxon>Macrostomida</taxon>
        <taxon>Macrostomidae</taxon>
        <taxon>Macrostomum</taxon>
    </lineage>
</organism>
<evidence type="ECO:0000313" key="3">
    <source>
        <dbReference type="WBParaSite" id="maker-unitig_38280-snap-gene-0.1-mRNA-1"/>
    </source>
</evidence>
<keyword evidence="2" id="KW-1185">Reference proteome</keyword>
<reference evidence="3" key="1">
    <citation type="submission" date="2016-11" db="UniProtKB">
        <authorList>
            <consortium name="WormBaseParasite"/>
        </authorList>
    </citation>
    <scope>IDENTIFICATION</scope>
</reference>
<dbReference type="AlphaFoldDB" id="A0A1I8FKY8"/>
<feature type="compositionally biased region" description="Low complexity" evidence="1">
    <location>
        <begin position="491"/>
        <end position="500"/>
    </location>
</feature>
<feature type="compositionally biased region" description="Acidic residues" evidence="1">
    <location>
        <begin position="264"/>
        <end position="273"/>
    </location>
</feature>
<protein>
    <submittedName>
        <fullName evidence="3">HEAT repeat-containing protein 1</fullName>
    </submittedName>
</protein>
<dbReference type="WBParaSite" id="maker-unitig_38280-snap-gene-0.1-mRNA-1">
    <property type="protein sequence ID" value="maker-unitig_38280-snap-gene-0.1-mRNA-1"/>
    <property type="gene ID" value="maker-unitig_38280-snap-gene-0.1"/>
</dbReference>
<name>A0A1I8FKY8_9PLAT</name>
<dbReference type="Proteomes" id="UP000095280">
    <property type="component" value="Unplaced"/>
</dbReference>